<evidence type="ECO:0000256" key="1">
    <source>
        <dbReference type="ARBA" id="ARBA00007637"/>
    </source>
</evidence>
<comment type="similarity">
    <text evidence="1">Belongs to the NAD(P)-dependent epimerase/dehydratase family.</text>
</comment>
<feature type="domain" description="NAD-dependent epimerase/dehydratase" evidence="2">
    <location>
        <begin position="2"/>
        <end position="230"/>
    </location>
</feature>
<dbReference type="RefSeq" id="WP_008728873.1">
    <property type="nucleotide sequence ID" value="NZ_CP019914.1"/>
</dbReference>
<organism evidence="3 4">
    <name type="scientific">Brachyspira hampsonii</name>
    <dbReference type="NCBI Taxonomy" id="1287055"/>
    <lineage>
        <taxon>Bacteria</taxon>
        <taxon>Pseudomonadati</taxon>
        <taxon>Spirochaetota</taxon>
        <taxon>Spirochaetia</taxon>
        <taxon>Brachyspirales</taxon>
        <taxon>Brachyspiraceae</taxon>
        <taxon>Brachyspira</taxon>
    </lineage>
</organism>
<dbReference type="InterPro" id="IPR036291">
    <property type="entry name" value="NAD(P)-bd_dom_sf"/>
</dbReference>
<dbReference type="Proteomes" id="UP000264880">
    <property type="component" value="Chromosome"/>
</dbReference>
<evidence type="ECO:0000313" key="3">
    <source>
        <dbReference type="EMBL" id="ASJ21519.1"/>
    </source>
</evidence>
<dbReference type="PANTHER" id="PTHR43000">
    <property type="entry name" value="DTDP-D-GLUCOSE 4,6-DEHYDRATASE-RELATED"/>
    <property type="match status" value="1"/>
</dbReference>
<dbReference type="Gene3D" id="3.90.25.10">
    <property type="entry name" value="UDP-galactose 4-epimerase, domain 1"/>
    <property type="match status" value="1"/>
</dbReference>
<gene>
    <name evidence="3" type="ORF">BHAMNSH16_07645</name>
</gene>
<proteinExistence type="inferred from homology"/>
<evidence type="ECO:0000259" key="2">
    <source>
        <dbReference type="Pfam" id="PF01370"/>
    </source>
</evidence>
<name>A0AAC9TVC0_9SPIR</name>
<reference evidence="3 4" key="1">
    <citation type="submission" date="2017-02" db="EMBL/GenBank/DDBJ databases">
        <title>Complete genome sequence of Brachyspira hampsonii genomovar I strain NSH-16 (ATCC BAA-2463).</title>
        <authorList>
            <person name="Mirajkar N.S."/>
            <person name="Gebhart C.J."/>
        </authorList>
    </citation>
    <scope>NUCLEOTIDE SEQUENCE [LARGE SCALE GENOMIC DNA]</scope>
    <source>
        <strain evidence="3 4">NSH-16</strain>
    </source>
</reference>
<keyword evidence="4" id="KW-1185">Reference proteome</keyword>
<protein>
    <submittedName>
        <fullName evidence="3">NAD-dependent epimerase</fullName>
    </submittedName>
</protein>
<sequence>MILITGGAGFIGSHITDILIKNNYKVIVADNLSTGKKENINHKALFYNIDIKDYNKLENIFSENEIEIVIHLAAQVSVPNSIRNPINDANENIIASLNIIDLSKKYNIKKIISSSSAAVYGLPKKLPIDENHDTNPISYYGLSKLTMEKYIILSELNYVICRFSNVYGPRQTPHGEAGVISIFMDNAIKNKDLNIFGDGSQTRDFIYVEDIAFIFLNIVRNDISNKVINISTNTFISINDLARNIIKISNKNIKINYLNNREGDIDHSILDNTRLLNIIDMKFTNINDGLFKLFKTLI</sequence>
<dbReference type="EMBL" id="CP019914">
    <property type="protein sequence ID" value="ASJ21519.1"/>
    <property type="molecule type" value="Genomic_DNA"/>
</dbReference>
<evidence type="ECO:0000313" key="4">
    <source>
        <dbReference type="Proteomes" id="UP000264880"/>
    </source>
</evidence>
<dbReference type="SUPFAM" id="SSF51735">
    <property type="entry name" value="NAD(P)-binding Rossmann-fold domains"/>
    <property type="match status" value="1"/>
</dbReference>
<dbReference type="Pfam" id="PF01370">
    <property type="entry name" value="Epimerase"/>
    <property type="match status" value="1"/>
</dbReference>
<accession>A0AAC9TVC0</accession>
<dbReference type="Gene3D" id="3.40.50.720">
    <property type="entry name" value="NAD(P)-binding Rossmann-like Domain"/>
    <property type="match status" value="1"/>
</dbReference>
<dbReference type="KEGG" id="bhp:BHAMNSH16_07645"/>
<dbReference type="AlphaFoldDB" id="A0AAC9TVC0"/>
<dbReference type="InterPro" id="IPR001509">
    <property type="entry name" value="Epimerase_deHydtase"/>
</dbReference>